<dbReference type="Pfam" id="PF04101">
    <property type="entry name" value="Glyco_tran_28_C"/>
    <property type="match status" value="1"/>
</dbReference>
<name>A0A2T7WPD2_MICTE</name>
<dbReference type="GO" id="GO:0016758">
    <property type="term" value="F:hexosyltransferase activity"/>
    <property type="evidence" value="ECO:0007669"/>
    <property type="project" value="InterPro"/>
</dbReference>
<accession>A0A2T7WPD2</accession>
<organism evidence="2 3">
    <name type="scientific">Microbacterium testaceum</name>
    <name type="common">Aureobacterium testaceum</name>
    <name type="synonym">Brevibacterium testaceum</name>
    <dbReference type="NCBI Taxonomy" id="2033"/>
    <lineage>
        <taxon>Bacteria</taxon>
        <taxon>Bacillati</taxon>
        <taxon>Actinomycetota</taxon>
        <taxon>Actinomycetes</taxon>
        <taxon>Micrococcales</taxon>
        <taxon>Microbacteriaceae</taxon>
        <taxon>Microbacterium</taxon>
    </lineage>
</organism>
<comment type="caution">
    <text evidence="2">The sequence shown here is derived from an EMBL/GenBank/DDBJ whole genome shotgun (WGS) entry which is preliminary data.</text>
</comment>
<protein>
    <submittedName>
        <fullName evidence="2">Glycosyltransferase</fullName>
    </submittedName>
</protein>
<dbReference type="EMBL" id="QDFT01000012">
    <property type="protein sequence ID" value="PVE75945.1"/>
    <property type="molecule type" value="Genomic_DNA"/>
</dbReference>
<dbReference type="AlphaFoldDB" id="A0A2T7WPD2"/>
<dbReference type="Gene3D" id="3.40.50.2000">
    <property type="entry name" value="Glycogen Phosphorylase B"/>
    <property type="match status" value="1"/>
</dbReference>
<evidence type="ECO:0000313" key="2">
    <source>
        <dbReference type="EMBL" id="PVE75945.1"/>
    </source>
</evidence>
<feature type="domain" description="Glycosyl transferase family 28 C-terminal" evidence="1">
    <location>
        <begin position="171"/>
        <end position="229"/>
    </location>
</feature>
<evidence type="ECO:0000313" key="3">
    <source>
        <dbReference type="Proteomes" id="UP000244649"/>
    </source>
</evidence>
<dbReference type="SUPFAM" id="SSF53756">
    <property type="entry name" value="UDP-Glycosyltransferase/glycogen phosphorylase"/>
    <property type="match status" value="1"/>
</dbReference>
<gene>
    <name evidence="2" type="ORF">DC432_06670</name>
</gene>
<proteinExistence type="predicted"/>
<dbReference type="InterPro" id="IPR007235">
    <property type="entry name" value="Glyco_trans_28_C"/>
</dbReference>
<dbReference type="Proteomes" id="UP000244649">
    <property type="component" value="Unassembled WGS sequence"/>
</dbReference>
<evidence type="ECO:0000259" key="1">
    <source>
        <dbReference type="Pfam" id="PF04101"/>
    </source>
</evidence>
<keyword evidence="2" id="KW-0808">Transferase</keyword>
<reference evidence="2 3" key="1">
    <citation type="submission" date="2018-04" db="EMBL/GenBank/DDBJ databases">
        <authorList>
            <person name="Go L.Y."/>
            <person name="Mitchell J.A."/>
        </authorList>
    </citation>
    <scope>NUCLEOTIDE SEQUENCE [LARGE SCALE GENOMIC DNA]</scope>
    <source>
        <strain evidence="2 3">TPD7010</strain>
    </source>
</reference>
<sequence>MLPYVGPRDLKGTLAAAAPLMRIFHTERFDAAISTGAAIATAALPLAASAGIPATYIESVARVDGPSMTGRLLQNVPSVHLRTQAPGWANTRWKLCDSVLSTYRSAARVRPARRHRLFVTLGTIRGYRFDSVVDAVLATGLADEHTVWQLGETTREDLPGAVHDYLAPEDFTRIAASADVVVSHAGVGSLLEMLALGVHPVLAIRNAARGEHVDDHQDQIAALVNSLGIATAVPGPAVTREICERAAALTTIDDLTLSSERAA</sequence>